<evidence type="ECO:0000313" key="4">
    <source>
        <dbReference type="EMBL" id="GEL70682.1"/>
    </source>
</evidence>
<feature type="region of interest" description="Disordered" evidence="1">
    <location>
        <begin position="20"/>
        <end position="41"/>
    </location>
</feature>
<evidence type="ECO:0000313" key="6">
    <source>
        <dbReference type="Proteomes" id="UP000198717"/>
    </source>
</evidence>
<dbReference type="Pfam" id="PF00753">
    <property type="entry name" value="Lactamase_B"/>
    <property type="match status" value="1"/>
</dbReference>
<keyword evidence="2" id="KW-0732">Signal</keyword>
<dbReference type="CDD" id="cd07731">
    <property type="entry name" value="ComA-like_MBL-fold"/>
    <property type="match status" value="1"/>
</dbReference>
<dbReference type="RefSeq" id="WP_090490282.1">
    <property type="nucleotide sequence ID" value="NZ_BJVY01000011.1"/>
</dbReference>
<dbReference type="PANTHER" id="PTHR30619:SF1">
    <property type="entry name" value="RECOMBINATION PROTEIN 2"/>
    <property type="match status" value="1"/>
</dbReference>
<dbReference type="SUPFAM" id="SSF57884">
    <property type="entry name" value="Ada DNA repair protein, N-terminal domain (N-Ada 10)"/>
    <property type="match status" value="1"/>
</dbReference>
<feature type="compositionally biased region" description="Low complexity" evidence="1">
    <location>
        <begin position="376"/>
        <end position="395"/>
    </location>
</feature>
<dbReference type="Proteomes" id="UP000321224">
    <property type="component" value="Unassembled WGS sequence"/>
</dbReference>
<protein>
    <submittedName>
        <fullName evidence="5">Metal-dependent hydrolase, beta-lactamase superfamily II</fullName>
    </submittedName>
</protein>
<dbReference type="Gene3D" id="3.60.15.10">
    <property type="entry name" value="Ribonuclease Z/Hydroxyacylglutathione hydrolase-like"/>
    <property type="match status" value="1"/>
</dbReference>
<dbReference type="InterPro" id="IPR035681">
    <property type="entry name" value="ComA-like_MBL"/>
</dbReference>
<dbReference type="InterPro" id="IPR052159">
    <property type="entry name" value="Competence_DNA_uptake"/>
</dbReference>
<dbReference type="SMART" id="SM00849">
    <property type="entry name" value="Lactamase_B"/>
    <property type="match status" value="1"/>
</dbReference>
<evidence type="ECO:0000313" key="5">
    <source>
        <dbReference type="EMBL" id="SDE13435.1"/>
    </source>
</evidence>
<reference evidence="5 6" key="1">
    <citation type="submission" date="2016-10" db="EMBL/GenBank/DDBJ databases">
        <authorList>
            <person name="Varghese N."/>
            <person name="Submissions S."/>
        </authorList>
    </citation>
    <scope>NUCLEOTIDE SEQUENCE [LARGE SCALE GENOMIC DNA]</scope>
    <source>
        <strain evidence="5 6">DSM 2260</strain>
    </source>
</reference>
<dbReference type="EMBL" id="BJVY01000011">
    <property type="protein sequence ID" value="GEL70682.1"/>
    <property type="molecule type" value="Genomic_DNA"/>
</dbReference>
<dbReference type="InterPro" id="IPR036866">
    <property type="entry name" value="RibonucZ/Hydroxyglut_hydro"/>
</dbReference>
<keyword evidence="5" id="KW-0378">Hydrolase</keyword>
<dbReference type="EMBL" id="FNAJ01000004">
    <property type="protein sequence ID" value="SDE13435.1"/>
    <property type="molecule type" value="Genomic_DNA"/>
</dbReference>
<feature type="chain" id="PRO_5022701066" evidence="2">
    <location>
        <begin position="17"/>
        <end position="447"/>
    </location>
</feature>
<gene>
    <name evidence="4" type="ORF">MVI01_24660</name>
    <name evidence="5" type="ORF">SAMN04488504_104366</name>
</gene>
<dbReference type="Gene3D" id="3.40.10.10">
    <property type="entry name" value="DNA Methylphosphotriester Repair Domain"/>
    <property type="match status" value="1"/>
</dbReference>
<organism evidence="4 7">
    <name type="scientific">Myxococcus virescens</name>
    <dbReference type="NCBI Taxonomy" id="83456"/>
    <lineage>
        <taxon>Bacteria</taxon>
        <taxon>Pseudomonadati</taxon>
        <taxon>Myxococcota</taxon>
        <taxon>Myxococcia</taxon>
        <taxon>Myxococcales</taxon>
        <taxon>Cystobacterineae</taxon>
        <taxon>Myxococcaceae</taxon>
        <taxon>Myxococcus</taxon>
    </lineage>
</organism>
<name>A0A511HAX0_9BACT</name>
<evidence type="ECO:0000259" key="3">
    <source>
        <dbReference type="SMART" id="SM00849"/>
    </source>
</evidence>
<sequence length="447" mass="46967">MSFRPRVLLPVLLALAACKESPPPPPQPVATRPAEPPRRYFGGTPDGKLHVYFFDVGQGDAALIVSPDGYTALVDTGPASAAEHLVNRLPELLTQRLDLVVLTHPHSDHHGALEPVLKRVGARQLLEPQLGATPKAYDALLGAVASQGVEFISPSPSPATPNALQRLPLGAGVSLTVLWPRAPTEPLLDVPEAALEANSVILRLTYGDTAVLFMADAHARTVDHLLARNAPMQATLLKVAAHGTEGPTTAAFLTAVGPRAAVISAGEGNLIGAPAPAILEQLETTGAQVFRTDLHGEVQVVSDGKTLVVTPQRLSAGVPEDTRYSYPGLGTPMPRDAALTGDSRRGTGRSGTRDGSGKQPTGKMYTLSLDDPTDEGAPPSRAGSRSRSGTSDSGAVKVGTYVGSVRSDVFHRPTCRNVVKIKSSNLVTFSSREEASRGRRPARDCNP</sequence>
<dbReference type="GO" id="GO:0016787">
    <property type="term" value="F:hydrolase activity"/>
    <property type="evidence" value="ECO:0007669"/>
    <property type="project" value="UniProtKB-KW"/>
</dbReference>
<dbReference type="PROSITE" id="PS51257">
    <property type="entry name" value="PROKAR_LIPOPROTEIN"/>
    <property type="match status" value="1"/>
</dbReference>
<evidence type="ECO:0000256" key="2">
    <source>
        <dbReference type="SAM" id="SignalP"/>
    </source>
</evidence>
<dbReference type="InterPro" id="IPR035451">
    <property type="entry name" value="Ada-like_dom_sf"/>
</dbReference>
<accession>A0A511HAX0</accession>
<dbReference type="SUPFAM" id="SSF56281">
    <property type="entry name" value="Metallo-hydrolase/oxidoreductase"/>
    <property type="match status" value="1"/>
</dbReference>
<comment type="caution">
    <text evidence="4">The sequence shown here is derived from an EMBL/GenBank/DDBJ whole genome shotgun (WGS) entry which is preliminary data.</text>
</comment>
<dbReference type="Proteomes" id="UP000198717">
    <property type="component" value="Unassembled WGS sequence"/>
</dbReference>
<evidence type="ECO:0000313" key="7">
    <source>
        <dbReference type="Proteomes" id="UP000321224"/>
    </source>
</evidence>
<dbReference type="PANTHER" id="PTHR30619">
    <property type="entry name" value="DNA INTERNALIZATION/COMPETENCE PROTEIN COMEC/REC2"/>
    <property type="match status" value="1"/>
</dbReference>
<feature type="signal peptide" evidence="2">
    <location>
        <begin position="1"/>
        <end position="16"/>
    </location>
</feature>
<dbReference type="AlphaFoldDB" id="A0A511HAX0"/>
<feature type="region of interest" description="Disordered" evidence="1">
    <location>
        <begin position="312"/>
        <end position="396"/>
    </location>
</feature>
<reference evidence="4 7" key="2">
    <citation type="submission" date="2019-07" db="EMBL/GenBank/DDBJ databases">
        <title>Whole genome shotgun sequence of Myxococcus virescens NBRC 100334.</title>
        <authorList>
            <person name="Hosoyama A."/>
            <person name="Uohara A."/>
            <person name="Ohji S."/>
            <person name="Ichikawa N."/>
        </authorList>
    </citation>
    <scope>NUCLEOTIDE SEQUENCE [LARGE SCALE GENOMIC DNA]</scope>
    <source>
        <strain evidence="4 7">NBRC 100334</strain>
    </source>
</reference>
<evidence type="ECO:0000256" key="1">
    <source>
        <dbReference type="SAM" id="MobiDB-lite"/>
    </source>
</evidence>
<keyword evidence="6" id="KW-1185">Reference proteome</keyword>
<feature type="domain" description="Metallo-beta-lactamase" evidence="3">
    <location>
        <begin position="58"/>
        <end position="267"/>
    </location>
</feature>
<dbReference type="InterPro" id="IPR001279">
    <property type="entry name" value="Metallo-B-lactamas"/>
</dbReference>
<proteinExistence type="predicted"/>